<keyword evidence="2" id="KW-1185">Reference proteome</keyword>
<dbReference type="Proteomes" id="UP001250538">
    <property type="component" value="Unassembled WGS sequence"/>
</dbReference>
<evidence type="ECO:0000313" key="2">
    <source>
        <dbReference type="Proteomes" id="UP001250538"/>
    </source>
</evidence>
<evidence type="ECO:0008006" key="3">
    <source>
        <dbReference type="Google" id="ProtNLM"/>
    </source>
</evidence>
<accession>A0AAJ2JUQ5</accession>
<comment type="caution">
    <text evidence="1">The sequence shown here is derived from an EMBL/GenBank/DDBJ whole genome shotgun (WGS) entry which is preliminary data.</text>
</comment>
<name>A0AAJ2JUQ5_9BACL</name>
<evidence type="ECO:0000313" key="1">
    <source>
        <dbReference type="EMBL" id="MDT8974619.1"/>
    </source>
</evidence>
<gene>
    <name evidence="1" type="ORF">RQP50_00015</name>
</gene>
<proteinExistence type="predicted"/>
<organism evidence="1 2">
    <name type="scientific">Paenibacillus suaedae</name>
    <dbReference type="NCBI Taxonomy" id="3077233"/>
    <lineage>
        <taxon>Bacteria</taxon>
        <taxon>Bacillati</taxon>
        <taxon>Bacillota</taxon>
        <taxon>Bacilli</taxon>
        <taxon>Bacillales</taxon>
        <taxon>Paenibacillaceae</taxon>
        <taxon>Paenibacillus</taxon>
    </lineage>
</organism>
<reference evidence="2" key="1">
    <citation type="submission" date="2023-09" db="EMBL/GenBank/DDBJ databases">
        <title>Paenibacillus sp. chi10 Genome sequencing and assembly.</title>
        <authorList>
            <person name="Kim I."/>
        </authorList>
    </citation>
    <scope>NUCLEOTIDE SEQUENCE [LARGE SCALE GENOMIC DNA]</scope>
    <source>
        <strain evidence="2">chi10</strain>
    </source>
</reference>
<dbReference type="EMBL" id="JAVYAA010000001">
    <property type="protein sequence ID" value="MDT8974619.1"/>
    <property type="molecule type" value="Genomic_DNA"/>
</dbReference>
<dbReference type="AlphaFoldDB" id="A0AAJ2JUQ5"/>
<protein>
    <recommendedName>
        <fullName evidence="3">PqqD family protein</fullName>
    </recommendedName>
</protein>
<dbReference type="RefSeq" id="WP_072727617.1">
    <property type="nucleotide sequence ID" value="NZ_JAVYAA010000001.1"/>
</dbReference>
<sequence length="98" mass="11541">MIYQLQLYNLPFKKVITVEKCTYCYNDIFSNSIYKNGRVLKNVVTNESFFVHEEAFKIISTTIDGNATFEELYNSKYSIEEFESFIQDLVDKQILLAK</sequence>